<feature type="domain" description="EamA" evidence="2">
    <location>
        <begin position="15"/>
        <end position="143"/>
    </location>
</feature>
<feature type="transmembrane region" description="Helical" evidence="1">
    <location>
        <begin position="126"/>
        <end position="147"/>
    </location>
</feature>
<evidence type="ECO:0000256" key="1">
    <source>
        <dbReference type="SAM" id="Phobius"/>
    </source>
</evidence>
<dbReference type="Proteomes" id="UP000005868">
    <property type="component" value="Chromosome"/>
</dbReference>
<dbReference type="OrthoDB" id="9790852at2"/>
<protein>
    <recommendedName>
        <fullName evidence="2">EamA domain-containing protein</fullName>
    </recommendedName>
</protein>
<feature type="transmembrane region" description="Helical" evidence="1">
    <location>
        <begin position="217"/>
        <end position="238"/>
    </location>
</feature>
<sequence>MTLPQRPSKVTILTILFIGIMGISTGSIFARYAEAPPLVISAYRTGIAASVMAPIAFIYHRKELLTIRGKDMLYVFMAGTFLALHFATWITSLFYTSVASSVVIVETIPIWTALLSPLVTKDKTSLLSWIGIGLSFVGMLIITTGDFSIGGKALIGDLLALAGAWFGTFYFLAGRVVRPRMSLSSYSFICYGTACLLLLLTSLALGLPLKGFSTRTWWAFAGMGLVSQIMGHSSYNWALKHVSAGLVAVALLGEPLGATFLAWLLFQETLTLGKVIGGGAILAGIVLAVKGEKS</sequence>
<feature type="transmembrane region" description="Helical" evidence="1">
    <location>
        <begin position="153"/>
        <end position="173"/>
    </location>
</feature>
<name>G7V856_THELD</name>
<feature type="transmembrane region" description="Helical" evidence="1">
    <location>
        <begin position="38"/>
        <end position="60"/>
    </location>
</feature>
<evidence type="ECO:0000313" key="3">
    <source>
        <dbReference type="EMBL" id="AER67387.1"/>
    </source>
</evidence>
<organism evidence="3 4">
    <name type="scientific">Thermovirga lienii (strain ATCC BAA-1197 / DSM 17291 / Cas60314)</name>
    <dbReference type="NCBI Taxonomy" id="580340"/>
    <lineage>
        <taxon>Bacteria</taxon>
        <taxon>Thermotogati</taxon>
        <taxon>Synergistota</taxon>
        <taxon>Synergistia</taxon>
        <taxon>Synergistales</taxon>
        <taxon>Thermovirgaceae</taxon>
        <taxon>Thermovirga</taxon>
    </lineage>
</organism>
<feature type="transmembrane region" description="Helical" evidence="1">
    <location>
        <begin position="12"/>
        <end position="32"/>
    </location>
</feature>
<dbReference type="HOGENOM" id="CLU_033863_0_2_0"/>
<dbReference type="PANTHER" id="PTHR22911">
    <property type="entry name" value="ACYL-MALONYL CONDENSING ENZYME-RELATED"/>
    <property type="match status" value="1"/>
</dbReference>
<feature type="transmembrane region" description="Helical" evidence="1">
    <location>
        <begin position="98"/>
        <end position="119"/>
    </location>
</feature>
<keyword evidence="1" id="KW-0812">Transmembrane</keyword>
<reference evidence="3 4" key="2">
    <citation type="journal article" date="2012" name="Stand. Genomic Sci.">
        <title>Genome sequence of the moderately thermophilic, amino-acid-degrading and sulfur-reducing bacterium Thermovirga lienii type strain (Cas60314(T)).</title>
        <authorList>
            <person name="Goker M."/>
            <person name="Saunders E."/>
            <person name="Lapidus A."/>
            <person name="Nolan M."/>
            <person name="Lucas S."/>
            <person name="Hammon N."/>
            <person name="Deshpande S."/>
            <person name="Cheng J.F."/>
            <person name="Han C."/>
            <person name="Tapia R."/>
            <person name="Goodwin L.A."/>
            <person name="Pitluck S."/>
            <person name="Liolios K."/>
            <person name="Mavromatis K."/>
            <person name="Pagani I."/>
            <person name="Ivanova N."/>
            <person name="Mikhailova N."/>
            <person name="Pati A."/>
            <person name="Chen A."/>
            <person name="Palaniappan K."/>
            <person name="Land M."/>
            <person name="Chang Y.J."/>
            <person name="Jeffries C.D."/>
            <person name="Brambilla E.M."/>
            <person name="Rohde M."/>
            <person name="Spring S."/>
            <person name="Detter J.C."/>
            <person name="Woyke T."/>
            <person name="Bristow J."/>
            <person name="Eisen J.A."/>
            <person name="Markowitz V."/>
            <person name="Hugenholtz P."/>
            <person name="Kyrpides N.C."/>
            <person name="Klenk H.P."/>
        </authorList>
    </citation>
    <scope>NUCLEOTIDE SEQUENCE [LARGE SCALE GENOMIC DNA]</scope>
    <source>
        <strain evidence="4">ATCC BAA-1197 / DSM 17291 / Cas60314</strain>
    </source>
</reference>
<keyword evidence="4" id="KW-1185">Reference proteome</keyword>
<feature type="transmembrane region" description="Helical" evidence="1">
    <location>
        <begin position="272"/>
        <end position="289"/>
    </location>
</feature>
<keyword evidence="1" id="KW-0472">Membrane</keyword>
<dbReference type="STRING" id="580340.Tlie_1665"/>
<dbReference type="EMBL" id="CP003096">
    <property type="protein sequence ID" value="AER67387.1"/>
    <property type="molecule type" value="Genomic_DNA"/>
</dbReference>
<dbReference type="Pfam" id="PF00892">
    <property type="entry name" value="EamA"/>
    <property type="match status" value="2"/>
</dbReference>
<feature type="domain" description="EamA" evidence="2">
    <location>
        <begin position="155"/>
        <end position="288"/>
    </location>
</feature>
<evidence type="ECO:0000313" key="4">
    <source>
        <dbReference type="Proteomes" id="UP000005868"/>
    </source>
</evidence>
<dbReference type="AlphaFoldDB" id="G7V856"/>
<accession>G7V856</accession>
<keyword evidence="1" id="KW-1133">Transmembrane helix</keyword>
<dbReference type="KEGG" id="tli:Tlie_1665"/>
<dbReference type="InterPro" id="IPR000620">
    <property type="entry name" value="EamA_dom"/>
</dbReference>
<feature type="transmembrane region" description="Helical" evidence="1">
    <location>
        <begin position="245"/>
        <end position="266"/>
    </location>
</feature>
<evidence type="ECO:0000259" key="2">
    <source>
        <dbReference type="Pfam" id="PF00892"/>
    </source>
</evidence>
<dbReference type="GO" id="GO:0016020">
    <property type="term" value="C:membrane"/>
    <property type="evidence" value="ECO:0007669"/>
    <property type="project" value="InterPro"/>
</dbReference>
<dbReference type="SUPFAM" id="SSF103481">
    <property type="entry name" value="Multidrug resistance efflux transporter EmrE"/>
    <property type="match status" value="2"/>
</dbReference>
<gene>
    <name evidence="3" type="ordered locus">Tlie_1665</name>
</gene>
<dbReference type="PANTHER" id="PTHR22911:SF76">
    <property type="entry name" value="EAMA DOMAIN-CONTAINING PROTEIN"/>
    <property type="match status" value="1"/>
</dbReference>
<feature type="transmembrane region" description="Helical" evidence="1">
    <location>
        <begin position="72"/>
        <end position="92"/>
    </location>
</feature>
<dbReference type="Gene3D" id="1.10.3730.20">
    <property type="match status" value="1"/>
</dbReference>
<dbReference type="eggNOG" id="COG0697">
    <property type="taxonomic scope" value="Bacteria"/>
</dbReference>
<reference evidence="4" key="1">
    <citation type="submission" date="2011-10" db="EMBL/GenBank/DDBJ databases">
        <title>The complete genome of chromosome of Thermovirga lienii DSM 17291.</title>
        <authorList>
            <consortium name="US DOE Joint Genome Institute (JGI-PGF)"/>
            <person name="Lucas S."/>
            <person name="Copeland A."/>
            <person name="Lapidus A."/>
            <person name="Glavina del Rio T."/>
            <person name="Dalin E."/>
            <person name="Tice H."/>
            <person name="Bruce D."/>
            <person name="Goodwin L."/>
            <person name="Pitluck S."/>
            <person name="Peters L."/>
            <person name="Mikhailova N."/>
            <person name="Saunders E."/>
            <person name="Kyrpides N."/>
            <person name="Mavromatis K."/>
            <person name="Ivanova N."/>
            <person name="Last F.I."/>
            <person name="Brettin T."/>
            <person name="Detter J.C."/>
            <person name="Han C."/>
            <person name="Larimer F."/>
            <person name="Land M."/>
            <person name="Hauser L."/>
            <person name="Markowitz V."/>
            <person name="Cheng J.-F."/>
            <person name="Hugenholtz P."/>
            <person name="Woyke T."/>
            <person name="Wu D."/>
            <person name="Spring S."/>
            <person name="Schroeder M."/>
            <person name="Brambilla E.-M."/>
            <person name="Klenk H.-P."/>
            <person name="Eisen J.A."/>
        </authorList>
    </citation>
    <scope>NUCLEOTIDE SEQUENCE [LARGE SCALE GENOMIC DNA]</scope>
    <source>
        <strain evidence="4">ATCC BAA-1197 / DSM 17291 / Cas60314</strain>
    </source>
</reference>
<dbReference type="InterPro" id="IPR037185">
    <property type="entry name" value="EmrE-like"/>
</dbReference>
<feature type="transmembrane region" description="Helical" evidence="1">
    <location>
        <begin position="185"/>
        <end position="205"/>
    </location>
</feature>
<proteinExistence type="predicted"/>